<comment type="caution">
    <text evidence="1">The sequence shown here is derived from an EMBL/GenBank/DDBJ whole genome shotgun (WGS) entry which is preliminary data.</text>
</comment>
<proteinExistence type="predicted"/>
<accession>A0A645GZ13</accession>
<organism evidence="1">
    <name type="scientific">bioreactor metagenome</name>
    <dbReference type="NCBI Taxonomy" id="1076179"/>
    <lineage>
        <taxon>unclassified sequences</taxon>
        <taxon>metagenomes</taxon>
        <taxon>ecological metagenomes</taxon>
    </lineage>
</organism>
<gene>
    <name evidence="1" type="ORF">SDC9_178440</name>
</gene>
<reference evidence="1" key="1">
    <citation type="submission" date="2019-08" db="EMBL/GenBank/DDBJ databases">
        <authorList>
            <person name="Kucharzyk K."/>
            <person name="Murdoch R.W."/>
            <person name="Higgins S."/>
            <person name="Loffler F."/>
        </authorList>
    </citation>
    <scope>NUCLEOTIDE SEQUENCE</scope>
</reference>
<dbReference type="EMBL" id="VSSQ01082283">
    <property type="protein sequence ID" value="MPN30969.1"/>
    <property type="molecule type" value="Genomic_DNA"/>
</dbReference>
<protein>
    <submittedName>
        <fullName evidence="1">Uncharacterized protein</fullName>
    </submittedName>
</protein>
<dbReference type="AlphaFoldDB" id="A0A645GZ13"/>
<name>A0A645GZ13_9ZZZZ</name>
<evidence type="ECO:0000313" key="1">
    <source>
        <dbReference type="EMBL" id="MPN30969.1"/>
    </source>
</evidence>
<sequence>MPPLPPVIRATRLPLVAAVEKEAGLQDGFGAIVSSGTSMGTIPSLPFGRAYKHNPVAGNKIG</sequence>